<dbReference type="InterPro" id="IPR036514">
    <property type="entry name" value="SGNH_hydro_sf"/>
</dbReference>
<dbReference type="PANTHER" id="PTHR30383">
    <property type="entry name" value="THIOESTERASE 1/PROTEASE 1/LYSOPHOSPHOLIPASE L1"/>
    <property type="match status" value="1"/>
</dbReference>
<dbReference type="GO" id="GO:0004622">
    <property type="term" value="F:phosphatidylcholine lysophospholipase activity"/>
    <property type="evidence" value="ECO:0007669"/>
    <property type="project" value="TreeGrafter"/>
</dbReference>
<evidence type="ECO:0000313" key="3">
    <source>
        <dbReference type="Proteomes" id="UP000001294"/>
    </source>
</evidence>
<dbReference type="InterPro" id="IPR013830">
    <property type="entry name" value="SGNH_hydro"/>
</dbReference>
<dbReference type="CDD" id="cd00229">
    <property type="entry name" value="SGNH_hydrolase"/>
    <property type="match status" value="1"/>
</dbReference>
<evidence type="ECO:0000313" key="2">
    <source>
        <dbReference type="EMBL" id="EEA19464.1"/>
    </source>
</evidence>
<dbReference type="OrthoDB" id="408760at2759"/>
<dbReference type="SUPFAM" id="SSF52266">
    <property type="entry name" value="SGNH hydrolase"/>
    <property type="match status" value="1"/>
</dbReference>
<dbReference type="PhylomeDB" id="B6QSJ8"/>
<evidence type="ECO:0000259" key="1">
    <source>
        <dbReference type="Pfam" id="PF13472"/>
    </source>
</evidence>
<dbReference type="HOGENOM" id="CLU_065222_1_0_1"/>
<dbReference type="AlphaFoldDB" id="B6QSJ8"/>
<protein>
    <recommendedName>
        <fullName evidence="1">SGNH hydrolase-type esterase domain-containing protein</fullName>
    </recommendedName>
</protein>
<dbReference type="InterPro" id="IPR051532">
    <property type="entry name" value="Ester_Hydrolysis_Enzymes"/>
</dbReference>
<gene>
    <name evidence="2" type="ORF">PMAA_002570</name>
</gene>
<accession>B6QSJ8</accession>
<dbReference type="Gene3D" id="3.40.50.1110">
    <property type="entry name" value="SGNH hydrolase"/>
    <property type="match status" value="1"/>
</dbReference>
<keyword evidence="3" id="KW-1185">Reference proteome</keyword>
<reference evidence="3" key="1">
    <citation type="journal article" date="2015" name="Genome Announc.">
        <title>Genome sequence of the AIDS-associated pathogen Penicillium marneffei (ATCC18224) and its near taxonomic relative Talaromyces stipitatus (ATCC10500).</title>
        <authorList>
            <person name="Nierman W.C."/>
            <person name="Fedorova-Abrams N.D."/>
            <person name="Andrianopoulos A."/>
        </authorList>
    </citation>
    <scope>NUCLEOTIDE SEQUENCE [LARGE SCALE GENOMIC DNA]</scope>
    <source>
        <strain evidence="3">ATCC 18224 / CBS 334.59 / QM 7333</strain>
    </source>
</reference>
<dbReference type="EMBL" id="DS995905">
    <property type="protein sequence ID" value="EEA19464.1"/>
    <property type="molecule type" value="Genomic_DNA"/>
</dbReference>
<dbReference type="Pfam" id="PF13472">
    <property type="entry name" value="Lipase_GDSL_2"/>
    <property type="match status" value="1"/>
</dbReference>
<dbReference type="VEuPathDB" id="FungiDB:PMAA_002570"/>
<name>B6QSJ8_TALMQ</name>
<dbReference type="PANTHER" id="PTHR30383:SF19">
    <property type="entry name" value="FIBRONECTIN TYPE-III DOMAIN-CONTAINING PROTEIN"/>
    <property type="match status" value="1"/>
</dbReference>
<proteinExistence type="predicted"/>
<feature type="domain" description="SGNH hydrolase-type esterase" evidence="1">
    <location>
        <begin position="7"/>
        <end position="195"/>
    </location>
</feature>
<sequence length="214" mass="23802">MPLNILCFGNSLTAGFRSYGIKPDHPYALTLKEQLLAAGLDASILGGDGKVDIDVEGQPGDLVNCPPGHFVERMKWMLDAKTFDWIIVLGGTNDLGYGSFTPDQIYTGLKITWTLALSAPPNTKILALTVPECASTNAKLTRNRNALNKLILEHEEERFYAFDLKSAIPYHDMDEKRREEIWADGLHFTEKGYDLMGEVIAERLLELLIQSSST</sequence>
<organism evidence="2 3">
    <name type="scientific">Talaromyces marneffei (strain ATCC 18224 / CBS 334.59 / QM 7333)</name>
    <name type="common">Penicillium marneffei</name>
    <dbReference type="NCBI Taxonomy" id="441960"/>
    <lineage>
        <taxon>Eukaryota</taxon>
        <taxon>Fungi</taxon>
        <taxon>Dikarya</taxon>
        <taxon>Ascomycota</taxon>
        <taxon>Pezizomycotina</taxon>
        <taxon>Eurotiomycetes</taxon>
        <taxon>Eurotiomycetidae</taxon>
        <taxon>Eurotiales</taxon>
        <taxon>Trichocomaceae</taxon>
        <taxon>Talaromyces</taxon>
        <taxon>Talaromyces sect. Talaromyces</taxon>
    </lineage>
</organism>
<dbReference type="Proteomes" id="UP000001294">
    <property type="component" value="Unassembled WGS sequence"/>
</dbReference>